<gene>
    <name evidence="2" type="ORF">N787_06875</name>
</gene>
<dbReference type="eggNOG" id="ENOG502ZBM3">
    <property type="taxonomic scope" value="Bacteria"/>
</dbReference>
<name>A0A091B671_9GAMM</name>
<evidence type="ECO:0008006" key="4">
    <source>
        <dbReference type="Google" id="ProtNLM"/>
    </source>
</evidence>
<evidence type="ECO:0000313" key="2">
    <source>
        <dbReference type="EMBL" id="KFN48158.1"/>
    </source>
</evidence>
<dbReference type="RefSeq" id="WP_034210156.1">
    <property type="nucleotide sequence ID" value="NZ_AVCK01000003.1"/>
</dbReference>
<dbReference type="Proteomes" id="UP000029393">
    <property type="component" value="Unassembled WGS sequence"/>
</dbReference>
<evidence type="ECO:0000256" key="1">
    <source>
        <dbReference type="SAM" id="Phobius"/>
    </source>
</evidence>
<protein>
    <recommendedName>
        <fullName evidence="4">Glycerophosphoryl diester phosphodiesterase membrane domain-containing protein</fullName>
    </recommendedName>
</protein>
<feature type="transmembrane region" description="Helical" evidence="1">
    <location>
        <begin position="190"/>
        <end position="215"/>
    </location>
</feature>
<sequence>MFDRLARSWTLVKASAAVLRSDKELLLFPVISGIATLLVAASFAVPVIGLRLFEGGEIGPLGAVVGFLFYLCQYFVIFFFNTALVGAAMIRLEGGDPTVADGLRIARSKLGVILGYAAIAATVGLLLKAASERAGAFGKILIGLLGMAWTVGTFLVVPILVTRDVGPIDAVKESMTLLKRTWGENVAGNVGIGLAFGLLTTAVVIVSIAMVIGAAALGGGKLALVAVVLAVIAVASVAVIQAALSGVYSAAVYRYAVDGQAPQGFAGDQLQAAFRPK</sequence>
<evidence type="ECO:0000313" key="3">
    <source>
        <dbReference type="Proteomes" id="UP000029393"/>
    </source>
</evidence>
<dbReference type="OrthoDB" id="5637493at2"/>
<keyword evidence="1" id="KW-0812">Transmembrane</keyword>
<feature type="transmembrane region" description="Helical" evidence="1">
    <location>
        <begin position="140"/>
        <end position="161"/>
    </location>
</feature>
<dbReference type="Pfam" id="PF19656">
    <property type="entry name" value="DUF6159"/>
    <property type="match status" value="1"/>
</dbReference>
<dbReference type="STRING" id="1384056.N787_06875"/>
<keyword evidence="1" id="KW-0472">Membrane</keyword>
<feature type="transmembrane region" description="Helical" evidence="1">
    <location>
        <begin position="110"/>
        <end position="128"/>
    </location>
</feature>
<feature type="transmembrane region" description="Helical" evidence="1">
    <location>
        <begin position="222"/>
        <end position="244"/>
    </location>
</feature>
<organism evidence="2 3">
    <name type="scientific">Arenimonas metalli CF5-1</name>
    <dbReference type="NCBI Taxonomy" id="1384056"/>
    <lineage>
        <taxon>Bacteria</taxon>
        <taxon>Pseudomonadati</taxon>
        <taxon>Pseudomonadota</taxon>
        <taxon>Gammaproteobacteria</taxon>
        <taxon>Lysobacterales</taxon>
        <taxon>Lysobacteraceae</taxon>
        <taxon>Arenimonas</taxon>
    </lineage>
</organism>
<comment type="caution">
    <text evidence="2">The sequence shown here is derived from an EMBL/GenBank/DDBJ whole genome shotgun (WGS) entry which is preliminary data.</text>
</comment>
<dbReference type="EMBL" id="AVCK01000003">
    <property type="protein sequence ID" value="KFN48158.1"/>
    <property type="molecule type" value="Genomic_DNA"/>
</dbReference>
<feature type="transmembrane region" description="Helical" evidence="1">
    <location>
        <begin position="61"/>
        <end position="90"/>
    </location>
</feature>
<dbReference type="AlphaFoldDB" id="A0A091B671"/>
<proteinExistence type="predicted"/>
<keyword evidence="3" id="KW-1185">Reference proteome</keyword>
<accession>A0A091B671</accession>
<keyword evidence="1" id="KW-1133">Transmembrane helix</keyword>
<dbReference type="InterPro" id="IPR046157">
    <property type="entry name" value="DUF6159"/>
</dbReference>
<dbReference type="PATRIC" id="fig|1384056.3.peg.250"/>
<feature type="transmembrane region" description="Helical" evidence="1">
    <location>
        <begin position="26"/>
        <end position="49"/>
    </location>
</feature>
<reference evidence="2 3" key="1">
    <citation type="submission" date="2013-09" db="EMBL/GenBank/DDBJ databases">
        <title>Genome sequencing of Arenimonas metalli.</title>
        <authorList>
            <person name="Chen F."/>
            <person name="Wang G."/>
        </authorList>
    </citation>
    <scope>NUCLEOTIDE SEQUENCE [LARGE SCALE GENOMIC DNA]</scope>
    <source>
        <strain evidence="2 3">CF5-1</strain>
    </source>
</reference>